<name>A0A193LJG8_9GAMM</name>
<proteinExistence type="inferred from homology"/>
<comment type="similarity">
    <text evidence="11 12">Belongs to the TonB-dependent receptor family.</text>
</comment>
<feature type="domain" description="TonB-dependent receptor-like beta-barrel" evidence="14">
    <location>
        <begin position="236"/>
        <end position="706"/>
    </location>
</feature>
<dbReference type="AlphaFoldDB" id="A0A193LJG8"/>
<dbReference type="PROSITE" id="PS52016">
    <property type="entry name" value="TONB_DEPENDENT_REC_3"/>
    <property type="match status" value="1"/>
</dbReference>
<evidence type="ECO:0000259" key="15">
    <source>
        <dbReference type="Pfam" id="PF07715"/>
    </source>
</evidence>
<evidence type="ECO:0000313" key="17">
    <source>
        <dbReference type="Proteomes" id="UP000092695"/>
    </source>
</evidence>
<gene>
    <name evidence="16" type="ORF">BA177_16545</name>
</gene>
<evidence type="ECO:0000256" key="6">
    <source>
        <dbReference type="ARBA" id="ARBA00023004"/>
    </source>
</evidence>
<dbReference type="PANTHER" id="PTHR32552:SF81">
    <property type="entry name" value="TONB-DEPENDENT OUTER MEMBRANE RECEPTOR"/>
    <property type="match status" value="1"/>
</dbReference>
<evidence type="ECO:0000256" key="13">
    <source>
        <dbReference type="SAM" id="SignalP"/>
    </source>
</evidence>
<keyword evidence="13" id="KW-0732">Signal</keyword>
<evidence type="ECO:0000256" key="9">
    <source>
        <dbReference type="ARBA" id="ARBA00023136"/>
    </source>
</evidence>
<feature type="signal peptide" evidence="13">
    <location>
        <begin position="1"/>
        <end position="31"/>
    </location>
</feature>
<keyword evidence="3 11" id="KW-1134">Transmembrane beta strand</keyword>
<dbReference type="PANTHER" id="PTHR32552">
    <property type="entry name" value="FERRICHROME IRON RECEPTOR-RELATED"/>
    <property type="match status" value="1"/>
</dbReference>
<evidence type="ECO:0000259" key="14">
    <source>
        <dbReference type="Pfam" id="PF00593"/>
    </source>
</evidence>
<evidence type="ECO:0000256" key="10">
    <source>
        <dbReference type="ARBA" id="ARBA00023237"/>
    </source>
</evidence>
<keyword evidence="2 11" id="KW-0813">Transport</keyword>
<dbReference type="Pfam" id="PF00593">
    <property type="entry name" value="TonB_dep_Rec_b-barrel"/>
    <property type="match status" value="1"/>
</dbReference>
<evidence type="ECO:0000256" key="4">
    <source>
        <dbReference type="ARBA" id="ARBA00022496"/>
    </source>
</evidence>
<accession>A0A193LJG8</accession>
<dbReference type="EMBL" id="CP016268">
    <property type="protein sequence ID" value="ANO52578.1"/>
    <property type="molecule type" value="Genomic_DNA"/>
</dbReference>
<dbReference type="STRING" id="1548547.BA177_16545"/>
<evidence type="ECO:0000256" key="1">
    <source>
        <dbReference type="ARBA" id="ARBA00004571"/>
    </source>
</evidence>
<evidence type="ECO:0000256" key="7">
    <source>
        <dbReference type="ARBA" id="ARBA00023065"/>
    </source>
</evidence>
<evidence type="ECO:0000256" key="11">
    <source>
        <dbReference type="PROSITE-ProRule" id="PRU01360"/>
    </source>
</evidence>
<evidence type="ECO:0000256" key="2">
    <source>
        <dbReference type="ARBA" id="ARBA00022448"/>
    </source>
</evidence>
<dbReference type="Pfam" id="PF07715">
    <property type="entry name" value="Plug"/>
    <property type="match status" value="1"/>
</dbReference>
<dbReference type="InterPro" id="IPR000531">
    <property type="entry name" value="Beta-barrel_TonB"/>
</dbReference>
<keyword evidence="8 12" id="KW-0798">TonB box</keyword>
<dbReference type="GO" id="GO:0006826">
    <property type="term" value="P:iron ion transport"/>
    <property type="evidence" value="ECO:0007669"/>
    <property type="project" value="UniProtKB-KW"/>
</dbReference>
<feature type="chain" id="PRO_5008260334" description="TonB-dependent receptor" evidence="13">
    <location>
        <begin position="32"/>
        <end position="745"/>
    </location>
</feature>
<dbReference type="Gene3D" id="2.40.170.20">
    <property type="entry name" value="TonB-dependent receptor, beta-barrel domain"/>
    <property type="match status" value="1"/>
</dbReference>
<organism evidence="16 17">
    <name type="scientific">Woeseia oceani</name>
    <dbReference type="NCBI Taxonomy" id="1548547"/>
    <lineage>
        <taxon>Bacteria</taxon>
        <taxon>Pseudomonadati</taxon>
        <taxon>Pseudomonadota</taxon>
        <taxon>Gammaproteobacteria</taxon>
        <taxon>Woeseiales</taxon>
        <taxon>Woeseiaceae</taxon>
        <taxon>Woeseia</taxon>
    </lineage>
</organism>
<dbReference type="GO" id="GO:0009279">
    <property type="term" value="C:cell outer membrane"/>
    <property type="evidence" value="ECO:0007669"/>
    <property type="project" value="UniProtKB-SubCell"/>
</dbReference>
<feature type="domain" description="TonB-dependent receptor plug" evidence="15">
    <location>
        <begin position="56"/>
        <end position="162"/>
    </location>
</feature>
<keyword evidence="5 11" id="KW-0812">Transmembrane</keyword>
<evidence type="ECO:0000256" key="3">
    <source>
        <dbReference type="ARBA" id="ARBA00022452"/>
    </source>
</evidence>
<reference evidence="16 17" key="1">
    <citation type="submission" date="2016-06" db="EMBL/GenBank/DDBJ databases">
        <title>Complete genome sequence of a deep-branching marine Gamma Proteobacterium Woeseia oceani type strain XK5.</title>
        <authorList>
            <person name="Mu D."/>
            <person name="Du Z."/>
        </authorList>
    </citation>
    <scope>NUCLEOTIDE SEQUENCE [LARGE SCALE GENOMIC DNA]</scope>
    <source>
        <strain evidence="16 17">XK5</strain>
    </source>
</reference>
<keyword evidence="10 11" id="KW-0998">Cell outer membrane</keyword>
<evidence type="ECO:0000256" key="5">
    <source>
        <dbReference type="ARBA" id="ARBA00022692"/>
    </source>
</evidence>
<dbReference type="InterPro" id="IPR039426">
    <property type="entry name" value="TonB-dep_rcpt-like"/>
</dbReference>
<dbReference type="KEGG" id="woc:BA177_16545"/>
<evidence type="ECO:0000256" key="12">
    <source>
        <dbReference type="RuleBase" id="RU003357"/>
    </source>
</evidence>
<evidence type="ECO:0000313" key="16">
    <source>
        <dbReference type="EMBL" id="ANO52578.1"/>
    </source>
</evidence>
<keyword evidence="7" id="KW-0406">Ion transport</keyword>
<dbReference type="InterPro" id="IPR036942">
    <property type="entry name" value="Beta-barrel_TonB_sf"/>
</dbReference>
<evidence type="ECO:0008006" key="18">
    <source>
        <dbReference type="Google" id="ProtNLM"/>
    </source>
</evidence>
<evidence type="ECO:0000256" key="8">
    <source>
        <dbReference type="ARBA" id="ARBA00023077"/>
    </source>
</evidence>
<keyword evidence="4" id="KW-0410">Iron transport</keyword>
<sequence length="745" mass="82344">MFNRLSDIPRVAATLPAVALLVVAGTGSVQAQQSDNSSAALEEVIVTAQKRAESMQTVPIAISALSSESLELRGIDSPEGLQFSVPNLNLGQQAGNGWTNIVATIRGVGTVNALLDPGVPMHVDGHYMQSTAILARNFLDVERVEVLRGPQGTLYGRNAIGGSINVITKRPSESLEGAFSVDLGSFDKRAVQAVISGPLSDRLRGRLSVSDEKRDGYVRNLSNRGASSYVNADYTTIRAALDYDLTDDVTVQFSAYYYDSFANSISFRRFNEYPPLGESFSADFYVINGAGTNPTVSDRHTVKLNNPGETQDEAVGLSMDVIWELGDMEIRSMTSYNDSQTTRWADLDASDVLSVTTYTDLPMETFTQELQFLFQNDGAVSGQAGLFYYYQDSPLFTEFANDNTVANLYDQTTPKSLFQETYSWEVKSLGVYGQIEYAFSDKLELAIGGRYTKDSKDQLSISGGNFGGTLDLETVVVDRSWEQFTYRAALNYQASDDAMLYASYATGYKAGGIFILSAYDPEYVNAFELGLKSDLLDGRMRLNVAAFHSDYEDKQERIRLLDEGVLTPGGMIQNVPNTVIRGVEMEGQALVSDRFSIDASLTWQDSEYDGLIIQDSLGVDGLQDITGNKLPNSAEWQAHIGLQYETDLDSRGTLQWRADMSYMGEREGGIHNYDFSTVPSYQWMNARLVWESQDQAWRADLYVKNVLDEVALTGRSKSSSDEFGYPDLGDFLPPRTYGLKLTRHF</sequence>
<dbReference type="SUPFAM" id="SSF56935">
    <property type="entry name" value="Porins"/>
    <property type="match status" value="1"/>
</dbReference>
<protein>
    <recommendedName>
        <fullName evidence="18">TonB-dependent receptor</fullName>
    </recommendedName>
</protein>
<keyword evidence="9 11" id="KW-0472">Membrane</keyword>
<dbReference type="InterPro" id="IPR012910">
    <property type="entry name" value="Plug_dom"/>
</dbReference>
<keyword evidence="17" id="KW-1185">Reference proteome</keyword>
<comment type="subcellular location">
    <subcellularLocation>
        <location evidence="1 11">Cell outer membrane</location>
        <topology evidence="1 11">Multi-pass membrane protein</topology>
    </subcellularLocation>
</comment>
<keyword evidence="6" id="KW-0408">Iron</keyword>
<dbReference type="Proteomes" id="UP000092695">
    <property type="component" value="Chromosome"/>
</dbReference>